<dbReference type="InterPro" id="IPR036396">
    <property type="entry name" value="Cyt_P450_sf"/>
</dbReference>
<comment type="caution">
    <text evidence="3">The sequence shown here is derived from an EMBL/GenBank/DDBJ whole genome shotgun (WGS) entry which is preliminary data.</text>
</comment>
<evidence type="ECO:0000313" key="4">
    <source>
        <dbReference type="Proteomes" id="UP001595829"/>
    </source>
</evidence>
<dbReference type="Gene3D" id="1.10.630.10">
    <property type="entry name" value="Cytochrome P450"/>
    <property type="match status" value="1"/>
</dbReference>
<evidence type="ECO:0000256" key="2">
    <source>
        <dbReference type="SAM" id="MobiDB-lite"/>
    </source>
</evidence>
<protein>
    <submittedName>
        <fullName evidence="3">Cytochrome P450</fullName>
    </submittedName>
</protein>
<evidence type="ECO:0000256" key="1">
    <source>
        <dbReference type="ARBA" id="ARBA00010617"/>
    </source>
</evidence>
<dbReference type="PANTHER" id="PTHR46696">
    <property type="entry name" value="P450, PUTATIVE (EUROFUNG)-RELATED"/>
    <property type="match status" value="1"/>
</dbReference>
<dbReference type="PANTHER" id="PTHR46696:SF1">
    <property type="entry name" value="CYTOCHROME P450 YJIB-RELATED"/>
    <property type="match status" value="1"/>
</dbReference>
<feature type="region of interest" description="Disordered" evidence="2">
    <location>
        <begin position="1"/>
        <end position="51"/>
    </location>
</feature>
<name>A0ABV9X6D9_9ACTN</name>
<keyword evidence="4" id="KW-1185">Reference proteome</keyword>
<dbReference type="PRINTS" id="PR00359">
    <property type="entry name" value="BP450"/>
</dbReference>
<dbReference type="InterPro" id="IPR002397">
    <property type="entry name" value="Cyt_P450_B"/>
</dbReference>
<dbReference type="InterPro" id="IPR001128">
    <property type="entry name" value="Cyt_P450"/>
</dbReference>
<dbReference type="EMBL" id="JBHSJD010000002">
    <property type="protein sequence ID" value="MFC5021034.1"/>
    <property type="molecule type" value="Genomic_DNA"/>
</dbReference>
<gene>
    <name evidence="3" type="ORF">ACFPM3_02575</name>
</gene>
<dbReference type="Proteomes" id="UP001595829">
    <property type="component" value="Unassembled WGS sequence"/>
</dbReference>
<dbReference type="CDD" id="cd11031">
    <property type="entry name" value="Cyp158A-like"/>
    <property type="match status" value="1"/>
</dbReference>
<dbReference type="RefSeq" id="WP_380841678.1">
    <property type="nucleotide sequence ID" value="NZ_JBHMCZ010000027.1"/>
</dbReference>
<reference evidence="4" key="1">
    <citation type="journal article" date="2019" name="Int. J. Syst. Evol. Microbiol.">
        <title>The Global Catalogue of Microorganisms (GCM) 10K type strain sequencing project: providing services to taxonomists for standard genome sequencing and annotation.</title>
        <authorList>
            <consortium name="The Broad Institute Genomics Platform"/>
            <consortium name="The Broad Institute Genome Sequencing Center for Infectious Disease"/>
            <person name="Wu L."/>
            <person name="Ma J."/>
        </authorList>
    </citation>
    <scope>NUCLEOTIDE SEQUENCE [LARGE SCALE GENOMIC DNA]</scope>
    <source>
        <strain evidence="4">CGMCC 4.1648</strain>
    </source>
</reference>
<evidence type="ECO:0000313" key="3">
    <source>
        <dbReference type="EMBL" id="MFC5021034.1"/>
    </source>
</evidence>
<dbReference type="SUPFAM" id="SSF48264">
    <property type="entry name" value="Cytochrome P450"/>
    <property type="match status" value="1"/>
</dbReference>
<proteinExistence type="inferred from homology"/>
<accession>A0ABV9X6D9</accession>
<dbReference type="Pfam" id="PF00067">
    <property type="entry name" value="p450"/>
    <property type="match status" value="1"/>
</dbReference>
<sequence>MTQAPRPDARTFPAEARTPRAARIPTPGSPAGDGPRQPDPRTPADGPPVHHWPVDHLGALAFDPLLHRLLREEPIARITLRFGEGEAWLATSYEHVRDLSSDPRFSRALTVGRPVTSMTPHTVAPVGGIGRTDPPDHTRLRRLVAQAFSRKRAAELRADAEETARRLVATMVAQGPPADLAEAVTGPMPERLLAGLFGVPAADFGRLQTWREVILSSNHSQEKGDAVKAEIAAYFRGLADLRSRQPGDDLFSELTTLQSAGALSRPELVSLSVMVVLNTLDQIRNQAATMVYALLTHPEQLALLRAEPTLVPRAVEELLRFIPQRNGVGLPRIATEDVAVGDVLIRAGDAVYVSYLAANRDPRVFTEPDRLDVTRDEAPHLAYGNGPHYCLGASLARMEFEVILSTLLRELPHLRPAVPPERVRWRRGSINRGPETLPVAW</sequence>
<comment type="similarity">
    <text evidence="1">Belongs to the cytochrome P450 family.</text>
</comment>
<organism evidence="3 4">
    <name type="scientific">Streptomyces coeruleoprunus</name>
    <dbReference type="NCBI Taxonomy" id="285563"/>
    <lineage>
        <taxon>Bacteria</taxon>
        <taxon>Bacillati</taxon>
        <taxon>Actinomycetota</taxon>
        <taxon>Actinomycetes</taxon>
        <taxon>Kitasatosporales</taxon>
        <taxon>Streptomycetaceae</taxon>
        <taxon>Streptomyces</taxon>
    </lineage>
</organism>